<dbReference type="Gene3D" id="2.60.120.260">
    <property type="entry name" value="Galactose-binding domain-like"/>
    <property type="match status" value="1"/>
</dbReference>
<keyword evidence="4" id="KW-0408">Iron</keyword>
<keyword evidence="1" id="KW-0004">4Fe-4S</keyword>
<comment type="caution">
    <text evidence="7">The sequence shown here is derived from an EMBL/GenBank/DDBJ whole genome shotgun (WGS) entry which is preliminary data.</text>
</comment>
<reference evidence="7 8" key="1">
    <citation type="submission" date="2024-09" db="EMBL/GenBank/DDBJ databases">
        <authorList>
            <person name="Sun Q."/>
            <person name="Mori K."/>
        </authorList>
    </citation>
    <scope>NUCLEOTIDE SEQUENCE [LARGE SCALE GENOMIC DNA]</scope>
    <source>
        <strain evidence="7 8">JCM 12520</strain>
    </source>
</reference>
<sequence>MQLDQEERKRTILNTQLFVAGGGLAGVSAALAAARNGARVILCQDRSVLGGNASSEVRMHVSGSSPRGKELQTEARESGIIEEIMLECAVRNPQRSASMLDLILHEKCMDEPLLTLMLNTAVVGVRKEGNRIMAAYANRESTEDRFEITADIFVDCTGDGRLGYEAGASFTTGREAAGEYGESAAVALSDAYRLGSSLLFTARDEGKPMPFVKPAWARTFSEDDLRFRGHNSWEYGFWWIEFGGTMDTIKDNETIRDELLAIMMGVWDHIKNSGNHPESMNWALDWFGFLPGKRESRRFIGKHVLTQNDLEQAVDFEDVIAYGGWSMDTHPPAGIDAKEEKPCAQPYTPHMYGIPLRSLISENIANLMFAGRNMSATHIAFSSTRVMATCAVAGEGLGTFAAVVLKSGKPLADAWCDKQLIAKAQQQLLRQGAYLPGRLLADGNRAAEARITASSEQEIGRAAQVIDGHTRTVSGPLGVRPDLTEPGTHRWMSEPSDKAPWLELRWDEPIDIRAITIVLDTGLHRHLSLTHQKAQQSKMIWGPQPETIKQFRILAEISGEVTEIVHVRDNYMRQAKFDIPINSVSCLRLEVIETNGFNHARIVNIHIE</sequence>
<feature type="transmembrane region" description="Helical" evidence="6">
    <location>
        <begin position="12"/>
        <end position="34"/>
    </location>
</feature>
<keyword evidence="3 7" id="KW-0560">Oxidoreductase</keyword>
<evidence type="ECO:0000256" key="5">
    <source>
        <dbReference type="ARBA" id="ARBA00023014"/>
    </source>
</evidence>
<dbReference type="RefSeq" id="WP_344916133.1">
    <property type="nucleotide sequence ID" value="NZ_BAAAYO010000018.1"/>
</dbReference>
<name>A0ABV5W1Z2_9BACL</name>
<dbReference type="InterPro" id="IPR036188">
    <property type="entry name" value="FAD/NAD-bd_sf"/>
</dbReference>
<dbReference type="Pfam" id="PF12831">
    <property type="entry name" value="FAD_oxidored"/>
    <property type="match status" value="1"/>
</dbReference>
<evidence type="ECO:0000313" key="7">
    <source>
        <dbReference type="EMBL" id="MFB9754436.1"/>
    </source>
</evidence>
<keyword evidence="5" id="KW-0411">Iron-sulfur</keyword>
<dbReference type="EC" id="1.-.-.-" evidence="7"/>
<evidence type="ECO:0000256" key="4">
    <source>
        <dbReference type="ARBA" id="ARBA00023004"/>
    </source>
</evidence>
<dbReference type="GO" id="GO:0016491">
    <property type="term" value="F:oxidoreductase activity"/>
    <property type="evidence" value="ECO:0007669"/>
    <property type="project" value="UniProtKB-KW"/>
</dbReference>
<dbReference type="EMBL" id="JBHMAG010000015">
    <property type="protein sequence ID" value="MFB9754436.1"/>
    <property type="molecule type" value="Genomic_DNA"/>
</dbReference>
<dbReference type="Proteomes" id="UP001589619">
    <property type="component" value="Unassembled WGS sequence"/>
</dbReference>
<evidence type="ECO:0000256" key="6">
    <source>
        <dbReference type="SAM" id="Phobius"/>
    </source>
</evidence>
<keyword evidence="6" id="KW-1133">Transmembrane helix</keyword>
<keyword evidence="8" id="KW-1185">Reference proteome</keyword>
<dbReference type="SUPFAM" id="SSF51905">
    <property type="entry name" value="FAD/NAD(P)-binding domain"/>
    <property type="match status" value="1"/>
</dbReference>
<evidence type="ECO:0000256" key="1">
    <source>
        <dbReference type="ARBA" id="ARBA00022485"/>
    </source>
</evidence>
<gene>
    <name evidence="7" type="ORF">ACFFNY_22930</name>
</gene>
<evidence type="ECO:0000256" key="3">
    <source>
        <dbReference type="ARBA" id="ARBA00023002"/>
    </source>
</evidence>
<dbReference type="PANTHER" id="PTHR43498:SF1">
    <property type="entry name" value="COB--COM HETERODISULFIDE REDUCTASE IRON-SULFUR SUBUNIT A"/>
    <property type="match status" value="1"/>
</dbReference>
<evidence type="ECO:0000256" key="2">
    <source>
        <dbReference type="ARBA" id="ARBA00022723"/>
    </source>
</evidence>
<keyword evidence="6" id="KW-0812">Transmembrane</keyword>
<dbReference type="InterPro" id="IPR039650">
    <property type="entry name" value="HdrA-like"/>
</dbReference>
<dbReference type="PANTHER" id="PTHR43498">
    <property type="entry name" value="FERREDOXIN:COB-COM HETERODISULFIDE REDUCTASE SUBUNIT A"/>
    <property type="match status" value="1"/>
</dbReference>
<keyword evidence="2" id="KW-0479">Metal-binding</keyword>
<accession>A0ABV5W1Z2</accession>
<organism evidence="7 8">
    <name type="scientific">Paenibacillus hodogayensis</name>
    <dbReference type="NCBI Taxonomy" id="279208"/>
    <lineage>
        <taxon>Bacteria</taxon>
        <taxon>Bacillati</taxon>
        <taxon>Bacillota</taxon>
        <taxon>Bacilli</taxon>
        <taxon>Bacillales</taxon>
        <taxon>Paenibacillaceae</taxon>
        <taxon>Paenibacillus</taxon>
    </lineage>
</organism>
<dbReference type="Gene3D" id="3.50.50.60">
    <property type="entry name" value="FAD/NAD(P)-binding domain"/>
    <property type="match status" value="1"/>
</dbReference>
<protein>
    <submittedName>
        <fullName evidence="7">FAD-dependent oxidoreductase</fullName>
        <ecNumber evidence="7">1.-.-.-</ecNumber>
    </submittedName>
</protein>
<evidence type="ECO:0000313" key="8">
    <source>
        <dbReference type="Proteomes" id="UP001589619"/>
    </source>
</evidence>
<proteinExistence type="predicted"/>
<keyword evidence="6" id="KW-0472">Membrane</keyword>